<dbReference type="PRINTS" id="PR00145">
    <property type="entry name" value="ARGSUCLYASE"/>
</dbReference>
<dbReference type="AlphaFoldDB" id="A0A9D2RJP6"/>
<dbReference type="GO" id="GO:0005829">
    <property type="term" value="C:cytosol"/>
    <property type="evidence" value="ECO:0007669"/>
    <property type="project" value="TreeGrafter"/>
</dbReference>
<dbReference type="GO" id="GO:0004056">
    <property type="term" value="F:argininosuccinate lyase activity"/>
    <property type="evidence" value="ECO:0007669"/>
    <property type="project" value="UniProtKB-UniRule"/>
</dbReference>
<dbReference type="PANTHER" id="PTHR43814:SF1">
    <property type="entry name" value="ARGININOSUCCINATE LYASE"/>
    <property type="match status" value="1"/>
</dbReference>
<dbReference type="InterPro" id="IPR029419">
    <property type="entry name" value="Arg_succ_lyase_C"/>
</dbReference>
<comment type="catalytic activity">
    <reaction evidence="1 7">
        <text>2-(N(omega)-L-arginino)succinate = fumarate + L-arginine</text>
        <dbReference type="Rhea" id="RHEA:24020"/>
        <dbReference type="ChEBI" id="CHEBI:29806"/>
        <dbReference type="ChEBI" id="CHEBI:32682"/>
        <dbReference type="ChEBI" id="CHEBI:57472"/>
        <dbReference type="EC" id="4.3.2.1"/>
    </reaction>
</comment>
<proteinExistence type="inferred from homology"/>
<keyword evidence="5 7" id="KW-0028">Amino-acid biosynthesis</keyword>
<keyword evidence="7" id="KW-0963">Cytoplasm</keyword>
<dbReference type="FunFam" id="1.20.200.10:FF:000015">
    <property type="entry name" value="argininosuccinate lyase isoform X2"/>
    <property type="match status" value="1"/>
</dbReference>
<dbReference type="PRINTS" id="PR00149">
    <property type="entry name" value="FUMRATELYASE"/>
</dbReference>
<dbReference type="InterPro" id="IPR024083">
    <property type="entry name" value="Fumarase/histidase_N"/>
</dbReference>
<evidence type="ECO:0000256" key="4">
    <source>
        <dbReference type="ARBA" id="ARBA00022571"/>
    </source>
</evidence>
<dbReference type="PROSITE" id="PS00163">
    <property type="entry name" value="FUMARATE_LYASES"/>
    <property type="match status" value="1"/>
</dbReference>
<comment type="caution">
    <text evidence="10">The sequence shown here is derived from an EMBL/GenBank/DDBJ whole genome shotgun (WGS) entry which is preliminary data.</text>
</comment>
<dbReference type="PANTHER" id="PTHR43814">
    <property type="entry name" value="ARGININOSUCCINATE LYASE"/>
    <property type="match status" value="1"/>
</dbReference>
<dbReference type="InterPro" id="IPR009049">
    <property type="entry name" value="Argininosuccinate_lyase"/>
</dbReference>
<dbReference type="NCBIfam" id="TIGR00838">
    <property type="entry name" value="argH"/>
    <property type="match status" value="1"/>
</dbReference>
<dbReference type="CDD" id="cd01359">
    <property type="entry name" value="Argininosuccinate_lyase"/>
    <property type="match status" value="1"/>
</dbReference>
<accession>A0A9D2RJP6</accession>
<dbReference type="Pfam" id="PF14698">
    <property type="entry name" value="ASL_C2"/>
    <property type="match status" value="1"/>
</dbReference>
<dbReference type="InterPro" id="IPR022761">
    <property type="entry name" value="Fumarate_lyase_N"/>
</dbReference>
<dbReference type="Pfam" id="PF00206">
    <property type="entry name" value="Lyase_1"/>
    <property type="match status" value="1"/>
</dbReference>
<evidence type="ECO:0000313" key="11">
    <source>
        <dbReference type="Proteomes" id="UP000823889"/>
    </source>
</evidence>
<dbReference type="GO" id="GO:0042450">
    <property type="term" value="P:L-arginine biosynthetic process via ornithine"/>
    <property type="evidence" value="ECO:0007669"/>
    <property type="project" value="UniProtKB-UniRule"/>
</dbReference>
<dbReference type="InterPro" id="IPR008948">
    <property type="entry name" value="L-Aspartase-like"/>
</dbReference>
<evidence type="ECO:0000256" key="7">
    <source>
        <dbReference type="HAMAP-Rule" id="MF_00006"/>
    </source>
</evidence>
<feature type="domain" description="Fumarate lyase N-terminal" evidence="8">
    <location>
        <begin position="21"/>
        <end position="314"/>
    </location>
</feature>
<dbReference type="Gene3D" id="1.20.200.10">
    <property type="entry name" value="Fumarase/aspartase (Central domain)"/>
    <property type="match status" value="1"/>
</dbReference>
<evidence type="ECO:0000256" key="5">
    <source>
        <dbReference type="ARBA" id="ARBA00022605"/>
    </source>
</evidence>
<protein>
    <recommendedName>
        <fullName evidence="3 7">Argininosuccinate lyase</fullName>
        <shortName evidence="7">ASAL</shortName>
        <ecNumber evidence="3 7">4.3.2.1</ecNumber>
    </recommendedName>
    <alternativeName>
        <fullName evidence="7">Arginosuccinase</fullName>
    </alternativeName>
</protein>
<dbReference type="Proteomes" id="UP000823889">
    <property type="component" value="Unassembled WGS sequence"/>
</dbReference>
<sequence length="470" mass="51729">MSSSTSTHNQFDNKAQAWSARFSEPVSELVKRYTASVDFDKRLALFDIQGSLAHATMLESVGVLSATDLADIQRGLAQVQAEIEAGKFEWLLDLEDVHLNIEKRLVELIGDAGKRLHTGRSRNDQVATDIRLWLRTEIDQAIQLLTELRQALANLALKYADVILPGFTHLQVAQPVTFGHHLLAYAEMFGRDAERLADCRKRVNRLPLGAAALAGTSFPINREYTAELLGFDEVCRNSLDAVSDRDFAIEFCAAAALVMTHISRLSEELVLWVSPRVGFIDIADRFCTGSSIMPQKKNPDVPELARGKTGRVTGHLVALLTLMKGQPLAYNKDNQEDKEGLFDAADTIRDTLTIFVDMIGGITVKADAMREAALQGFATATDLADYLVKKGLPFRDAHETVALAVRQCESENCDLADLSLEALQSFHPSIEADIYEVLSLEGSVAARNHIGGTAPERVRLEAERILSNKG</sequence>
<dbReference type="InterPro" id="IPR000362">
    <property type="entry name" value="Fumarate_lyase_fam"/>
</dbReference>
<keyword evidence="6 7" id="KW-0456">Lyase</keyword>
<evidence type="ECO:0000313" key="10">
    <source>
        <dbReference type="EMBL" id="HJD43536.1"/>
    </source>
</evidence>
<dbReference type="EC" id="4.3.2.1" evidence="3 7"/>
<dbReference type="FunFam" id="1.10.275.10:FF:000002">
    <property type="entry name" value="Argininosuccinate lyase"/>
    <property type="match status" value="1"/>
</dbReference>
<dbReference type="InterPro" id="IPR020557">
    <property type="entry name" value="Fumarate_lyase_CS"/>
</dbReference>
<comment type="pathway">
    <text evidence="2 7">Amino-acid biosynthesis; L-arginine biosynthesis; L-arginine from L-ornithine and carbamoyl phosphate: step 3/3.</text>
</comment>
<dbReference type="Gene3D" id="1.10.275.10">
    <property type="entry name" value="Fumarase/aspartase (N-terminal domain)"/>
    <property type="match status" value="1"/>
</dbReference>
<reference evidence="10" key="2">
    <citation type="submission" date="2021-04" db="EMBL/GenBank/DDBJ databases">
        <authorList>
            <person name="Gilroy R."/>
        </authorList>
    </citation>
    <scope>NUCLEOTIDE SEQUENCE</scope>
    <source>
        <strain evidence="10">9264</strain>
    </source>
</reference>
<reference evidence="10" key="1">
    <citation type="journal article" date="2021" name="PeerJ">
        <title>Extensive microbial diversity within the chicken gut microbiome revealed by metagenomics and culture.</title>
        <authorList>
            <person name="Gilroy R."/>
            <person name="Ravi A."/>
            <person name="Getino M."/>
            <person name="Pursley I."/>
            <person name="Horton D.L."/>
            <person name="Alikhan N.F."/>
            <person name="Baker D."/>
            <person name="Gharbi K."/>
            <person name="Hall N."/>
            <person name="Watson M."/>
            <person name="Adriaenssens E.M."/>
            <person name="Foster-Nyarko E."/>
            <person name="Jarju S."/>
            <person name="Secka A."/>
            <person name="Antonio M."/>
            <person name="Oren A."/>
            <person name="Chaudhuri R.R."/>
            <person name="La Ragione R."/>
            <person name="Hildebrand F."/>
            <person name="Pallen M.J."/>
        </authorList>
    </citation>
    <scope>NUCLEOTIDE SEQUENCE</scope>
    <source>
        <strain evidence="10">9264</strain>
    </source>
</reference>
<gene>
    <name evidence="7 10" type="primary">argH</name>
    <name evidence="10" type="ORF">H9906_00720</name>
</gene>
<dbReference type="SUPFAM" id="SSF48557">
    <property type="entry name" value="L-aspartase-like"/>
    <property type="match status" value="1"/>
</dbReference>
<keyword evidence="4 7" id="KW-0055">Arginine biosynthesis</keyword>
<evidence type="ECO:0000256" key="6">
    <source>
        <dbReference type="ARBA" id="ARBA00023239"/>
    </source>
</evidence>
<name>A0A9D2RJP6_9BURK</name>
<evidence type="ECO:0000256" key="3">
    <source>
        <dbReference type="ARBA" id="ARBA00012338"/>
    </source>
</evidence>
<evidence type="ECO:0000259" key="9">
    <source>
        <dbReference type="Pfam" id="PF14698"/>
    </source>
</evidence>
<evidence type="ECO:0000259" key="8">
    <source>
        <dbReference type="Pfam" id="PF00206"/>
    </source>
</evidence>
<feature type="domain" description="Argininosuccinate lyase C-terminal" evidence="9">
    <location>
        <begin position="377"/>
        <end position="445"/>
    </location>
</feature>
<dbReference type="FunFam" id="1.10.40.30:FF:000001">
    <property type="entry name" value="Argininosuccinate lyase"/>
    <property type="match status" value="1"/>
</dbReference>
<dbReference type="Gene3D" id="1.10.40.30">
    <property type="entry name" value="Fumarase/aspartase (C-terminal domain)"/>
    <property type="match status" value="1"/>
</dbReference>
<organism evidence="10 11">
    <name type="scientific">Candidatus Paenalcaligenes intestinipullorum</name>
    <dbReference type="NCBI Taxonomy" id="2838718"/>
    <lineage>
        <taxon>Bacteria</taxon>
        <taxon>Pseudomonadati</taxon>
        <taxon>Pseudomonadota</taxon>
        <taxon>Betaproteobacteria</taxon>
        <taxon>Burkholderiales</taxon>
        <taxon>Alcaligenaceae</taxon>
        <taxon>Paenalcaligenes</taxon>
    </lineage>
</organism>
<comment type="similarity">
    <text evidence="7">Belongs to the lyase 1 family. Argininosuccinate lyase subfamily.</text>
</comment>
<dbReference type="HAMAP" id="MF_00006">
    <property type="entry name" value="Arg_succ_lyase"/>
    <property type="match status" value="1"/>
</dbReference>
<dbReference type="EMBL" id="DWUQ01000013">
    <property type="protein sequence ID" value="HJD43536.1"/>
    <property type="molecule type" value="Genomic_DNA"/>
</dbReference>
<comment type="subcellular location">
    <subcellularLocation>
        <location evidence="7">Cytoplasm</location>
    </subcellularLocation>
</comment>
<evidence type="ECO:0000256" key="2">
    <source>
        <dbReference type="ARBA" id="ARBA00004941"/>
    </source>
</evidence>
<evidence type="ECO:0000256" key="1">
    <source>
        <dbReference type="ARBA" id="ARBA00000985"/>
    </source>
</evidence>